<evidence type="ECO:0000256" key="4">
    <source>
        <dbReference type="ARBA" id="ARBA00022679"/>
    </source>
</evidence>
<dbReference type="InterPro" id="IPR015422">
    <property type="entry name" value="PyrdxlP-dep_Trfase_small"/>
</dbReference>
<proteinExistence type="inferred from homology"/>
<dbReference type="GO" id="GO:0008483">
    <property type="term" value="F:transaminase activity"/>
    <property type="evidence" value="ECO:0007669"/>
    <property type="project" value="UniProtKB-KW"/>
</dbReference>
<evidence type="ECO:0000256" key="5">
    <source>
        <dbReference type="ARBA" id="ARBA00022898"/>
    </source>
</evidence>
<keyword evidence="5" id="KW-0663">Pyridoxal phosphate</keyword>
<evidence type="ECO:0000256" key="3">
    <source>
        <dbReference type="ARBA" id="ARBA00022576"/>
    </source>
</evidence>
<dbReference type="Gene3D" id="3.40.640.10">
    <property type="entry name" value="Type I PLP-dependent aspartate aminotransferase-like (Major domain)"/>
    <property type="match status" value="1"/>
</dbReference>
<feature type="domain" description="Aminotransferase class I/classII large" evidence="6">
    <location>
        <begin position="50"/>
        <end position="394"/>
    </location>
</feature>
<dbReference type="SUPFAM" id="SSF53383">
    <property type="entry name" value="PLP-dependent transferases"/>
    <property type="match status" value="1"/>
</dbReference>
<evidence type="ECO:0000313" key="8">
    <source>
        <dbReference type="Proteomes" id="UP001519460"/>
    </source>
</evidence>
<dbReference type="PROSITE" id="PS00105">
    <property type="entry name" value="AA_TRANSFER_CLASS_1"/>
    <property type="match status" value="1"/>
</dbReference>
<dbReference type="InterPro" id="IPR015421">
    <property type="entry name" value="PyrdxlP-dep_Trfase_major"/>
</dbReference>
<accession>A0ABD0JPL8</accession>
<evidence type="ECO:0000313" key="7">
    <source>
        <dbReference type="EMBL" id="KAK7477023.1"/>
    </source>
</evidence>
<dbReference type="PANTHER" id="PTHR46383">
    <property type="entry name" value="ASPARTATE AMINOTRANSFERASE"/>
    <property type="match status" value="1"/>
</dbReference>
<organism evidence="7 8">
    <name type="scientific">Batillaria attramentaria</name>
    <dbReference type="NCBI Taxonomy" id="370345"/>
    <lineage>
        <taxon>Eukaryota</taxon>
        <taxon>Metazoa</taxon>
        <taxon>Spiralia</taxon>
        <taxon>Lophotrochozoa</taxon>
        <taxon>Mollusca</taxon>
        <taxon>Gastropoda</taxon>
        <taxon>Caenogastropoda</taxon>
        <taxon>Sorbeoconcha</taxon>
        <taxon>Cerithioidea</taxon>
        <taxon>Batillariidae</taxon>
        <taxon>Batillaria</taxon>
    </lineage>
</organism>
<keyword evidence="4" id="KW-0808">Transferase</keyword>
<sequence length="448" mass="49465">MENPTKTDSNDRGLRLVRKDLVAAEYSGASNLMFNELVKQWMKAGRKIYHFGFGQSPFPVIEVGVEALKQHAGENAYLDVQGLPELRRSICHFHEKYDDVIFDPDHVIVAPGSKELIFLLLNVFSGNVLILSPSWTTYRPQAMLAGHTPIILTAGPESEWRVTPELLEQTILSNRLKGPCLLIMTNPCNPTGTAYTEQHLVALSAVLRKYDVIVLSDEIYARLSYGGDHVTLAKVYPEGTILSSGLSKWASAGGWRLGYHIFPKELSALKASVKSAASHTYSCAPAPVQYAAIKVFSDETACDDYIRHTSRIMAAVGDFCCRELKSVGVKVVKSKAGYYIFPDFEVIREPLRRRGVTTCEEMCALLLAEALVAVMAGGPSYLRPVEELTTRLCYVNFDGSDALAKSRTLGLDTSLPESFVFDHCTPVYNGIMALKSWVKDLQQAVNAS</sequence>
<evidence type="ECO:0000259" key="6">
    <source>
        <dbReference type="Pfam" id="PF00155"/>
    </source>
</evidence>
<dbReference type="Gene3D" id="3.90.1150.10">
    <property type="entry name" value="Aspartate Aminotransferase, domain 1"/>
    <property type="match status" value="1"/>
</dbReference>
<dbReference type="AlphaFoldDB" id="A0ABD0JPL8"/>
<dbReference type="InterPro" id="IPR050596">
    <property type="entry name" value="AspAT/PAT-like"/>
</dbReference>
<dbReference type="InterPro" id="IPR004838">
    <property type="entry name" value="NHTrfase_class1_PyrdxlP-BS"/>
</dbReference>
<evidence type="ECO:0000256" key="2">
    <source>
        <dbReference type="ARBA" id="ARBA00007441"/>
    </source>
</evidence>
<comment type="caution">
    <text evidence="7">The sequence shown here is derived from an EMBL/GenBank/DDBJ whole genome shotgun (WGS) entry which is preliminary data.</text>
</comment>
<dbReference type="InterPro" id="IPR015424">
    <property type="entry name" value="PyrdxlP-dep_Trfase"/>
</dbReference>
<dbReference type="InterPro" id="IPR004839">
    <property type="entry name" value="Aminotransferase_I/II_large"/>
</dbReference>
<dbReference type="EMBL" id="JACVVK020000359">
    <property type="protein sequence ID" value="KAK7477023.1"/>
    <property type="molecule type" value="Genomic_DNA"/>
</dbReference>
<comment type="cofactor">
    <cofactor evidence="1">
        <name>pyridoxal 5'-phosphate</name>
        <dbReference type="ChEBI" id="CHEBI:597326"/>
    </cofactor>
</comment>
<comment type="similarity">
    <text evidence="2">Belongs to the class-I pyridoxal-phosphate-dependent aminotransferase family.</text>
</comment>
<keyword evidence="3" id="KW-0032">Aminotransferase</keyword>
<protein>
    <recommendedName>
        <fullName evidence="6">Aminotransferase class I/classII large domain-containing protein</fullName>
    </recommendedName>
</protein>
<evidence type="ECO:0000256" key="1">
    <source>
        <dbReference type="ARBA" id="ARBA00001933"/>
    </source>
</evidence>
<gene>
    <name evidence="7" type="ORF">BaRGS_00031703</name>
</gene>
<keyword evidence="8" id="KW-1185">Reference proteome</keyword>
<dbReference type="Pfam" id="PF00155">
    <property type="entry name" value="Aminotran_1_2"/>
    <property type="match status" value="1"/>
</dbReference>
<name>A0ABD0JPL8_9CAEN</name>
<dbReference type="PANTHER" id="PTHR46383:SF1">
    <property type="entry name" value="ASPARTATE AMINOTRANSFERASE"/>
    <property type="match status" value="1"/>
</dbReference>
<reference evidence="7 8" key="1">
    <citation type="journal article" date="2023" name="Sci. Data">
        <title>Genome assembly of the Korean intertidal mud-creeper Batillaria attramentaria.</title>
        <authorList>
            <person name="Patra A.K."/>
            <person name="Ho P.T."/>
            <person name="Jun S."/>
            <person name="Lee S.J."/>
            <person name="Kim Y."/>
            <person name="Won Y.J."/>
        </authorList>
    </citation>
    <scope>NUCLEOTIDE SEQUENCE [LARGE SCALE GENOMIC DNA]</scope>
    <source>
        <strain evidence="7">Wonlab-2016</strain>
    </source>
</reference>
<dbReference type="Proteomes" id="UP001519460">
    <property type="component" value="Unassembled WGS sequence"/>
</dbReference>
<dbReference type="CDD" id="cd00609">
    <property type="entry name" value="AAT_like"/>
    <property type="match status" value="1"/>
</dbReference>